<dbReference type="RefSeq" id="WP_007404140.1">
    <property type="nucleotide sequence ID" value="NZ_BBJS01000011.1"/>
</dbReference>
<keyword evidence="1" id="KW-0808">Transferase</keyword>
<dbReference type="PROSITE" id="PS51186">
    <property type="entry name" value="GNAT"/>
    <property type="match status" value="1"/>
</dbReference>
<dbReference type="GeneID" id="78526243"/>
<dbReference type="AlphaFoldDB" id="A0A0C9M055"/>
<dbReference type="PANTHER" id="PTHR43877">
    <property type="entry name" value="AMINOALKYLPHOSPHONATE N-ACETYLTRANSFERASE-RELATED-RELATED"/>
    <property type="match status" value="1"/>
</dbReference>
<dbReference type="PANTHER" id="PTHR43877:SF5">
    <property type="entry name" value="BLL8307 PROTEIN"/>
    <property type="match status" value="1"/>
</dbReference>
<keyword evidence="5" id="KW-1185">Reference proteome</keyword>
<dbReference type="Pfam" id="PF00583">
    <property type="entry name" value="Acetyltransf_1"/>
    <property type="match status" value="1"/>
</dbReference>
<accession>A0A0C9M055</accession>
<dbReference type="Gene3D" id="3.40.630.30">
    <property type="match status" value="1"/>
</dbReference>
<gene>
    <name evidence="4" type="ORF">SP6_11_00810</name>
</gene>
<sequence>MDIRLDDPTAPHVADLLAYHLRDMRGEAEEFSFALDASALADPRISFWTIWDGPALAGFAALKQLDARHGEVKSMRVAPGFLGRGIGRALLNHVIAEAQRRNYDRISLETGTTSPYQPAVALYRSAGFRSCDAFGDYQPSPHNQFFTHDLTA</sequence>
<organism evidence="4 5">
    <name type="scientific">Sphingomonas paucimobilis NBRC 13935</name>
    <dbReference type="NCBI Taxonomy" id="1219050"/>
    <lineage>
        <taxon>Bacteria</taxon>
        <taxon>Pseudomonadati</taxon>
        <taxon>Pseudomonadota</taxon>
        <taxon>Alphaproteobacteria</taxon>
        <taxon>Sphingomonadales</taxon>
        <taxon>Sphingomonadaceae</taxon>
        <taxon>Sphingomonas</taxon>
    </lineage>
</organism>
<proteinExistence type="predicted"/>
<reference evidence="4 5" key="1">
    <citation type="submission" date="2014-08" db="EMBL/GenBank/DDBJ databases">
        <title>Whole genome shotgun sequence of Sphingomonas paucimobilis NBRC 13935.</title>
        <authorList>
            <person name="Hosoyama A."/>
            <person name="Hashimoto M."/>
            <person name="Hosoyama Y."/>
            <person name="Noguchi M."/>
            <person name="Uohara A."/>
            <person name="Ohji S."/>
            <person name="Katano-Makiyama Y."/>
            <person name="Ichikawa N."/>
            <person name="Kimura A."/>
            <person name="Yamazoe A."/>
            <person name="Fujita N."/>
        </authorList>
    </citation>
    <scope>NUCLEOTIDE SEQUENCE [LARGE SCALE GENOMIC DNA]</scope>
    <source>
        <strain evidence="4 5">NBRC 13935</strain>
    </source>
</reference>
<evidence type="ECO:0000259" key="3">
    <source>
        <dbReference type="PROSITE" id="PS51186"/>
    </source>
</evidence>
<comment type="caution">
    <text evidence="4">The sequence shown here is derived from an EMBL/GenBank/DDBJ whole genome shotgun (WGS) entry which is preliminary data.</text>
</comment>
<dbReference type="EMBL" id="BBJS01000011">
    <property type="protein sequence ID" value="GAN12580.1"/>
    <property type="molecule type" value="Genomic_DNA"/>
</dbReference>
<dbReference type="Proteomes" id="UP000032025">
    <property type="component" value="Unassembled WGS sequence"/>
</dbReference>
<dbReference type="SUPFAM" id="SSF55729">
    <property type="entry name" value="Acyl-CoA N-acyltransferases (Nat)"/>
    <property type="match status" value="1"/>
</dbReference>
<evidence type="ECO:0000313" key="5">
    <source>
        <dbReference type="Proteomes" id="UP000032025"/>
    </source>
</evidence>
<dbReference type="GO" id="GO:0016747">
    <property type="term" value="F:acyltransferase activity, transferring groups other than amino-acyl groups"/>
    <property type="evidence" value="ECO:0007669"/>
    <property type="project" value="InterPro"/>
</dbReference>
<dbReference type="CDD" id="cd04301">
    <property type="entry name" value="NAT_SF"/>
    <property type="match status" value="1"/>
</dbReference>
<evidence type="ECO:0000256" key="1">
    <source>
        <dbReference type="ARBA" id="ARBA00022679"/>
    </source>
</evidence>
<evidence type="ECO:0000313" key="4">
    <source>
        <dbReference type="EMBL" id="GAN12580.1"/>
    </source>
</evidence>
<protein>
    <submittedName>
        <fullName evidence="4">DNA, contig: SP611</fullName>
    </submittedName>
</protein>
<name>A0A0C9M055_SPHPI</name>
<dbReference type="InterPro" id="IPR000182">
    <property type="entry name" value="GNAT_dom"/>
</dbReference>
<evidence type="ECO:0000256" key="2">
    <source>
        <dbReference type="ARBA" id="ARBA00023315"/>
    </source>
</evidence>
<dbReference type="InterPro" id="IPR050832">
    <property type="entry name" value="Bact_Acetyltransf"/>
</dbReference>
<keyword evidence="2" id="KW-0012">Acyltransferase</keyword>
<feature type="domain" description="N-acetyltransferase" evidence="3">
    <location>
        <begin position="1"/>
        <end position="152"/>
    </location>
</feature>
<dbReference type="InterPro" id="IPR016181">
    <property type="entry name" value="Acyl_CoA_acyltransferase"/>
</dbReference>